<gene>
    <name evidence="3" type="ORF">QYE76_005792</name>
</gene>
<sequence length="480" mass="51878">MPTSTTSLLITYTACFALVISRRIYFIVLARELLLSPPRPTLASVAVTLVHMVVTMDVMTAVTIVVISMVVSVVMMLAVAATMMAVVAAMMMMAGVAATMMMVVIVVTMMMLVVATVMIVMVADASVMMCVVRRTTVAEMMGARYMNDDSDDDDACDEKTANIVSYGVDTNWYSDTGATDPITRELSKLSMHEKYNVRDRVNTTNVNDDNSSEDEHVGENFAQNDEEMSENDQETDTNLEQYSPSTDLKEDPPSPFVRMDPSSSTIVSSPAPEGGSGSHSSPLSPSRTPTLTYDAGRPRSRALALLAPGAADSTCSLSLAATSLPASGPPSGSPALSTSVLRPVAGIGSTAGSFVPPIPVSSDIPGEPSNLSEAHSDVHWRKAMENEHDAFLKNKTWHLVPPSSGKNLIDCKWVYRIKKYLDDTTDYEDTFSPVVKEATIRIILALLVSRLEVAAVRCEEHVFAWCSGRGDLYATTPDRF</sequence>
<evidence type="ECO:0000256" key="2">
    <source>
        <dbReference type="SAM" id="Phobius"/>
    </source>
</evidence>
<feature type="region of interest" description="Disordered" evidence="1">
    <location>
        <begin position="224"/>
        <end position="294"/>
    </location>
</feature>
<dbReference type="Proteomes" id="UP001231189">
    <property type="component" value="Unassembled WGS sequence"/>
</dbReference>
<organism evidence="3 4">
    <name type="scientific">Lolium multiflorum</name>
    <name type="common">Italian ryegrass</name>
    <name type="synonym">Lolium perenne subsp. multiflorum</name>
    <dbReference type="NCBI Taxonomy" id="4521"/>
    <lineage>
        <taxon>Eukaryota</taxon>
        <taxon>Viridiplantae</taxon>
        <taxon>Streptophyta</taxon>
        <taxon>Embryophyta</taxon>
        <taxon>Tracheophyta</taxon>
        <taxon>Spermatophyta</taxon>
        <taxon>Magnoliopsida</taxon>
        <taxon>Liliopsida</taxon>
        <taxon>Poales</taxon>
        <taxon>Poaceae</taxon>
        <taxon>BOP clade</taxon>
        <taxon>Pooideae</taxon>
        <taxon>Poodae</taxon>
        <taxon>Poeae</taxon>
        <taxon>Poeae Chloroplast Group 2 (Poeae type)</taxon>
        <taxon>Loliodinae</taxon>
        <taxon>Loliinae</taxon>
        <taxon>Lolium</taxon>
    </lineage>
</organism>
<keyword evidence="2" id="KW-0472">Membrane</keyword>
<keyword evidence="4" id="KW-1185">Reference proteome</keyword>
<evidence type="ECO:0000313" key="3">
    <source>
        <dbReference type="EMBL" id="KAK1631477.1"/>
    </source>
</evidence>
<protein>
    <recommendedName>
        <fullName evidence="5">Reverse transcriptase Ty1/copia-type domain-containing protein</fullName>
    </recommendedName>
</protein>
<evidence type="ECO:0000313" key="4">
    <source>
        <dbReference type="Proteomes" id="UP001231189"/>
    </source>
</evidence>
<feature type="compositionally biased region" description="Acidic residues" evidence="1">
    <location>
        <begin position="224"/>
        <end position="237"/>
    </location>
</feature>
<keyword evidence="2" id="KW-0812">Transmembrane</keyword>
<feature type="transmembrane region" description="Helical" evidence="2">
    <location>
        <begin position="6"/>
        <end position="30"/>
    </location>
</feature>
<feature type="compositionally biased region" description="Low complexity" evidence="1">
    <location>
        <begin position="268"/>
        <end position="286"/>
    </location>
</feature>
<dbReference type="AlphaFoldDB" id="A0AAD8RV66"/>
<dbReference type="EMBL" id="JAUUTY010000005">
    <property type="protein sequence ID" value="KAK1631477.1"/>
    <property type="molecule type" value="Genomic_DNA"/>
</dbReference>
<feature type="transmembrane region" description="Helical" evidence="2">
    <location>
        <begin position="101"/>
        <end position="123"/>
    </location>
</feature>
<name>A0AAD8RV66_LOLMU</name>
<proteinExistence type="predicted"/>
<evidence type="ECO:0000256" key="1">
    <source>
        <dbReference type="SAM" id="MobiDB-lite"/>
    </source>
</evidence>
<accession>A0AAD8RV66</accession>
<comment type="caution">
    <text evidence="3">The sequence shown here is derived from an EMBL/GenBank/DDBJ whole genome shotgun (WGS) entry which is preliminary data.</text>
</comment>
<evidence type="ECO:0008006" key="5">
    <source>
        <dbReference type="Google" id="ProtNLM"/>
    </source>
</evidence>
<keyword evidence="2" id="KW-1133">Transmembrane helix</keyword>
<reference evidence="3" key="1">
    <citation type="submission" date="2023-07" db="EMBL/GenBank/DDBJ databases">
        <title>A chromosome-level genome assembly of Lolium multiflorum.</title>
        <authorList>
            <person name="Chen Y."/>
            <person name="Copetti D."/>
            <person name="Kolliker R."/>
            <person name="Studer B."/>
        </authorList>
    </citation>
    <scope>NUCLEOTIDE SEQUENCE</scope>
    <source>
        <strain evidence="3">02402/16</strain>
        <tissue evidence="3">Leaf</tissue>
    </source>
</reference>